<organism evidence="4 5">
    <name type="scientific">Methanobrevibacter millerae</name>
    <dbReference type="NCBI Taxonomy" id="230361"/>
    <lineage>
        <taxon>Archaea</taxon>
        <taxon>Methanobacteriati</taxon>
        <taxon>Methanobacteriota</taxon>
        <taxon>Methanomada group</taxon>
        <taxon>Methanobacteria</taxon>
        <taxon>Methanobacteriales</taxon>
        <taxon>Methanobacteriaceae</taxon>
        <taxon>Methanobrevibacter</taxon>
    </lineage>
</organism>
<accession>A0A1G5WFW3</accession>
<dbReference type="PANTHER" id="PTHR23160">
    <property type="entry name" value="SYNAPTONEMAL COMPLEX PROTEIN-RELATED"/>
    <property type="match status" value="1"/>
</dbReference>
<protein>
    <submittedName>
        <fullName evidence="4">Uncharacterized protein</fullName>
    </submittedName>
</protein>
<evidence type="ECO:0000256" key="2">
    <source>
        <dbReference type="SAM" id="Coils"/>
    </source>
</evidence>
<dbReference type="PANTHER" id="PTHR23160:SF19">
    <property type="entry name" value="MYOSIN HEAVY CHAIN-RELATED PROTEIN"/>
    <property type="match status" value="1"/>
</dbReference>
<dbReference type="OrthoDB" id="80694at2157"/>
<reference evidence="4 5" key="1">
    <citation type="submission" date="2016-10" db="EMBL/GenBank/DDBJ databases">
        <authorList>
            <person name="Varghese N."/>
            <person name="Submissions S."/>
        </authorList>
    </citation>
    <scope>NUCLEOTIDE SEQUENCE [LARGE SCALE GENOMIC DNA]</scope>
    <source>
        <strain evidence="4 5">DSM 16643</strain>
    </source>
</reference>
<feature type="region of interest" description="Disordered" evidence="3">
    <location>
        <begin position="1276"/>
        <end position="1321"/>
    </location>
</feature>
<gene>
    <name evidence="4" type="ORF">SAMN02910315_01387</name>
</gene>
<feature type="coiled-coil region" evidence="2">
    <location>
        <begin position="766"/>
        <end position="797"/>
    </location>
</feature>
<evidence type="ECO:0000256" key="3">
    <source>
        <dbReference type="SAM" id="MobiDB-lite"/>
    </source>
</evidence>
<feature type="coiled-coil region" evidence="2">
    <location>
        <begin position="504"/>
        <end position="531"/>
    </location>
</feature>
<name>A0A1G5WFW3_9EURY</name>
<dbReference type="Proteomes" id="UP000323439">
    <property type="component" value="Unassembled WGS sequence"/>
</dbReference>
<sequence>MVNCIYCGNNTSNKNDICNSCKNKLNAKKYLNAILENHFKPGDFVPKVTLQKRLGKSFNTNIIIFTLMDYDLLEVSGPNYKLASQEVIDKFLLEADFPEVKSKKTKKSSKPKTVKSKKKSTSSSKSKSSKLKKCKVCGTTLPENSKSDLCRKCSKKAHAVKVLEEIIPITGVGIPFNKDDLNNLYENNVIKTNDTIWTLQDFSLVKSIDSNLFELASENQLNQFFKENNSSNVVSDLLSKSSDKALQKTCLKCNKTLPISEFRKTSEDKYSDYCKSCDKKIKTAQYVIEFIEDVGFDEFLISDVNIENVQGKLFNLQDADLVIFNGQYYKLADENTVYSFISQNGDDNSVLDDIVDAFKTHKTMIKAAKSVGVSNIEVTKFYIEGKYGNYKYIKFFRDINEIKKAKLEDAACPKCKKKKGYDNAKCKNCGHINVSLLSLDEKIDYVLSVIRENHSVKSAKQLDIPYDNIKRWDKLGKAGIAPYNKFSTGIINIKRESKDLPLKRDKIAKIEERLNDNLRQIQRNQVSLDKNILKLKSVDLSNKEIKSQYYNLTSDINNEKYELNSKKNEIKTIKDNLSKYSLDELDKVKEFDIKTTRSITLRVNKLLKKNDKYIEQKEEINKNIEKLENELKELKTNMEDVEKLISKLKSESFDDSLKSDYDELIKELNKYISNLNNTKAIIEKNISKLKSKKSNFKLNDVEINLIDYSSKVNDLISKNAIKKEKDKGINGYEVLLIKINDELTDVHRYIYLLNNANFVPFLLLDRDILINKLEFYKSNLNESRKNLENTISKFRQENKIIIKSINVDFIDYSGDVNELISKNEYMISKKILIPPSTENEDFPKKTSKPLSTKKKNVPKHTDVNKFKAKNKVNEYETLLLKVDNEIESVNGYIAKLNRINFDRLLINDKNTLINKLENYKSNLNDSKKDINRNILKLKYNTNPNIKSIDVNFIDYSGKVNELISKNKHSHSKKISKPLSTTKKNVSKHTDVNKFKAKNKVNEYETLLLKVDNEIKNVGGYIAKLNRINFDTSLINDKYTLINKLKNYKSNLNDSKRDINTNILKLKYNTNPNIKSIDVNFIDYSGKVNELISKNQNLNNKYQVKKDKDKPSFMASETLKNDLHTTDRYITETNNYIFKLRNTIFLKPFNKEKFLLLGKLKNYMIDLNNYKKNIQFNLDNISDNELVIEKFKYIDYSSDVNNLISENEKLTFEKMELIIDYLDEDKDLKTICDDLEISLDNIQSWHDLGKSGKKDYIKFYDKISVVYKKMEEIKQKEKEEKEKQEKLRKEQEEKEKQEKLRKEQEEKEKQDKLRKEQEEKENTIKNYKQNISEINNEITKNNEHISKLNSTNFIESLITDKYKLINKINNYNYTLKSKLEYFETKLNSMNTDSGYFNFINQEVDYIDYSSEVNDLISENEKIISEQMKLIIDNLDVNKDLRTISDDLKVSCDNIKSWYDLGKSGDSKYADFYMKIKQFNEDREKNIENKKSNSGVFSKLINRFKRKPKDRSQESKK</sequence>
<keyword evidence="5" id="KW-1185">Reference proteome</keyword>
<evidence type="ECO:0000313" key="4">
    <source>
        <dbReference type="EMBL" id="SDA57089.1"/>
    </source>
</evidence>
<proteinExistence type="predicted"/>
<feature type="compositionally biased region" description="Basic residues" evidence="3">
    <location>
        <begin position="845"/>
        <end position="857"/>
    </location>
</feature>
<feature type="compositionally biased region" description="Basic residues" evidence="3">
    <location>
        <begin position="103"/>
        <end position="120"/>
    </location>
</feature>
<keyword evidence="1 2" id="KW-0175">Coiled coil</keyword>
<feature type="region of interest" description="Disordered" evidence="3">
    <location>
        <begin position="838"/>
        <end position="857"/>
    </location>
</feature>
<feature type="coiled-coil region" evidence="2">
    <location>
        <begin position="556"/>
        <end position="692"/>
    </location>
</feature>
<evidence type="ECO:0000313" key="5">
    <source>
        <dbReference type="Proteomes" id="UP000323439"/>
    </source>
</evidence>
<dbReference type="EMBL" id="FMXB01000010">
    <property type="protein sequence ID" value="SDA57089.1"/>
    <property type="molecule type" value="Genomic_DNA"/>
</dbReference>
<evidence type="ECO:0000256" key="1">
    <source>
        <dbReference type="ARBA" id="ARBA00023054"/>
    </source>
</evidence>
<feature type="region of interest" description="Disordered" evidence="3">
    <location>
        <begin position="103"/>
        <end position="127"/>
    </location>
</feature>